<sequence length="220" mass="25062">MKLFKNLVLSLAFLSFSFSCQDGCNSEKSSQEVENGVGVLNAETKKSESKEPQILNFKDPSIKGVYDISFSETWAPKLRSESKGAICAEIDPSGGKLKIKFENQDTIYFLNLKPIDETSFQVVFENQEIFKGIFILERNILKGIHVKFFSPSEKINPLIRYDQGNSTGSKFEKPYPLHVKSIDTVIDCEMERAIAGCWESDERNRPWKDCRPPGYNNLKR</sequence>
<dbReference type="AlphaFoldDB" id="A0A4R9FQI5"/>
<reference evidence="2" key="1">
    <citation type="journal article" date="2019" name="PLoS Negl. Trop. Dis.">
        <title>Revisiting the worldwide diversity of Leptospira species in the environment.</title>
        <authorList>
            <person name="Vincent A.T."/>
            <person name="Schiettekatte O."/>
            <person name="Bourhy P."/>
            <person name="Veyrier F.J."/>
            <person name="Picardeau M."/>
        </authorList>
    </citation>
    <scope>NUCLEOTIDE SEQUENCE [LARGE SCALE GENOMIC DNA]</scope>
    <source>
        <strain evidence="2">SSS9</strain>
    </source>
</reference>
<dbReference type="EMBL" id="RQEP01000018">
    <property type="protein sequence ID" value="TGK00814.1"/>
    <property type="molecule type" value="Genomic_DNA"/>
</dbReference>
<feature type="chain" id="PRO_5020490246" description="Lipoprotein" evidence="1">
    <location>
        <begin position="22"/>
        <end position="220"/>
    </location>
</feature>
<protein>
    <recommendedName>
        <fullName evidence="4">Lipoprotein</fullName>
    </recommendedName>
</protein>
<evidence type="ECO:0000256" key="1">
    <source>
        <dbReference type="SAM" id="SignalP"/>
    </source>
</evidence>
<accession>A0A4R9FQI5</accession>
<keyword evidence="3" id="KW-1185">Reference proteome</keyword>
<dbReference type="OrthoDB" id="340075at2"/>
<evidence type="ECO:0008006" key="4">
    <source>
        <dbReference type="Google" id="ProtNLM"/>
    </source>
</evidence>
<dbReference type="Proteomes" id="UP000297453">
    <property type="component" value="Unassembled WGS sequence"/>
</dbReference>
<feature type="signal peptide" evidence="1">
    <location>
        <begin position="1"/>
        <end position="21"/>
    </location>
</feature>
<evidence type="ECO:0000313" key="2">
    <source>
        <dbReference type="EMBL" id="TGK00814.1"/>
    </source>
</evidence>
<name>A0A4R9FQI5_9LEPT</name>
<dbReference type="PROSITE" id="PS51257">
    <property type="entry name" value="PROKAR_LIPOPROTEIN"/>
    <property type="match status" value="1"/>
</dbReference>
<evidence type="ECO:0000313" key="3">
    <source>
        <dbReference type="Proteomes" id="UP000297453"/>
    </source>
</evidence>
<dbReference type="RefSeq" id="WP_135588679.1">
    <property type="nucleotide sequence ID" value="NZ_RQEP01000018.1"/>
</dbReference>
<keyword evidence="1" id="KW-0732">Signal</keyword>
<comment type="caution">
    <text evidence="2">The sequence shown here is derived from an EMBL/GenBank/DDBJ whole genome shotgun (WGS) entry which is preliminary data.</text>
</comment>
<proteinExistence type="predicted"/>
<organism evidence="2 3">
    <name type="scientific">Leptospira semungkisensis</name>
    <dbReference type="NCBI Taxonomy" id="2484985"/>
    <lineage>
        <taxon>Bacteria</taxon>
        <taxon>Pseudomonadati</taxon>
        <taxon>Spirochaetota</taxon>
        <taxon>Spirochaetia</taxon>
        <taxon>Leptospirales</taxon>
        <taxon>Leptospiraceae</taxon>
        <taxon>Leptospira</taxon>
    </lineage>
</organism>
<gene>
    <name evidence="2" type="ORF">EHO59_12845</name>
</gene>